<evidence type="ECO:0000313" key="2">
    <source>
        <dbReference type="Proteomes" id="UP000198748"/>
    </source>
</evidence>
<name>A0A1G7GEE3_9BACT</name>
<gene>
    <name evidence="1" type="ORF">SAMN04487996_107226</name>
</gene>
<evidence type="ECO:0000313" key="1">
    <source>
        <dbReference type="EMBL" id="SDE86500.1"/>
    </source>
</evidence>
<dbReference type="EMBL" id="FNAN01000007">
    <property type="protein sequence ID" value="SDE86500.1"/>
    <property type="molecule type" value="Genomic_DNA"/>
</dbReference>
<organism evidence="1 2">
    <name type="scientific">Dyadobacter soli</name>
    <dbReference type="NCBI Taxonomy" id="659014"/>
    <lineage>
        <taxon>Bacteria</taxon>
        <taxon>Pseudomonadati</taxon>
        <taxon>Bacteroidota</taxon>
        <taxon>Cytophagia</taxon>
        <taxon>Cytophagales</taxon>
        <taxon>Spirosomataceae</taxon>
        <taxon>Dyadobacter</taxon>
    </lineage>
</organism>
<dbReference type="Proteomes" id="UP000198748">
    <property type="component" value="Unassembled WGS sequence"/>
</dbReference>
<protein>
    <submittedName>
        <fullName evidence="1">Uncharacterized protein</fullName>
    </submittedName>
</protein>
<dbReference type="AlphaFoldDB" id="A0A1G7GEE3"/>
<proteinExistence type="predicted"/>
<accession>A0A1G7GEE3</accession>
<dbReference type="OrthoDB" id="1376336at2"/>
<dbReference type="RefSeq" id="WP_090150443.1">
    <property type="nucleotide sequence ID" value="NZ_FNAN01000007.1"/>
</dbReference>
<reference evidence="2" key="1">
    <citation type="submission" date="2016-10" db="EMBL/GenBank/DDBJ databases">
        <authorList>
            <person name="Varghese N."/>
            <person name="Submissions S."/>
        </authorList>
    </citation>
    <scope>NUCLEOTIDE SEQUENCE [LARGE SCALE GENOMIC DNA]</scope>
    <source>
        <strain evidence="2">DSM 25329</strain>
    </source>
</reference>
<sequence>MNNSYLKRHEQNIDSADLLINKHGHYASSEITMVQPQSSSLVMKLVREISSRHKEMSFAYEFNKISNQHVVDVMPKDKFTSDEYLLDEAMVTKAFIEAFPDETILFVCDDQHITVAKPTFVAGPAMESLSYEYHKKLSA</sequence>
<keyword evidence="2" id="KW-1185">Reference proteome</keyword>